<proteinExistence type="inferred from homology"/>
<dbReference type="Proteomes" id="UP000054526">
    <property type="component" value="Unassembled WGS sequence"/>
</dbReference>
<dbReference type="InterPro" id="IPR013538">
    <property type="entry name" value="ASHA1/2-like_C"/>
</dbReference>
<evidence type="ECO:0000256" key="1">
    <source>
        <dbReference type="ARBA" id="ARBA00006817"/>
    </source>
</evidence>
<dbReference type="SUPFAM" id="SSF55961">
    <property type="entry name" value="Bet v1-like"/>
    <property type="match status" value="1"/>
</dbReference>
<feature type="domain" description="Activator of Hsp90 ATPase homologue 1/2-like C-terminal" evidence="2">
    <location>
        <begin position="22"/>
        <end position="131"/>
    </location>
</feature>
<evidence type="ECO:0000313" key="3">
    <source>
        <dbReference type="EMBL" id="KIL35026.1"/>
    </source>
</evidence>
<gene>
    <name evidence="3" type="ORF">SD71_15250</name>
</gene>
<evidence type="ECO:0000259" key="2">
    <source>
        <dbReference type="Pfam" id="PF08327"/>
    </source>
</evidence>
<organism evidence="3 4">
    <name type="scientific">Cohnella kolymensis</name>
    <dbReference type="NCBI Taxonomy" id="1590652"/>
    <lineage>
        <taxon>Bacteria</taxon>
        <taxon>Bacillati</taxon>
        <taxon>Bacillota</taxon>
        <taxon>Bacilli</taxon>
        <taxon>Bacillales</taxon>
        <taxon>Paenibacillaceae</taxon>
        <taxon>Cohnella</taxon>
    </lineage>
</organism>
<dbReference type="Pfam" id="PF08327">
    <property type="entry name" value="AHSA1"/>
    <property type="match status" value="1"/>
</dbReference>
<accession>A0ABR5A1U3</accession>
<comment type="similarity">
    <text evidence="1">Belongs to the AHA1 family.</text>
</comment>
<dbReference type="RefSeq" id="WP_041064934.1">
    <property type="nucleotide sequence ID" value="NZ_JXAL01000024.1"/>
</dbReference>
<comment type="caution">
    <text evidence="3">The sequence shown here is derived from an EMBL/GenBank/DDBJ whole genome shotgun (WGS) entry which is preliminary data.</text>
</comment>
<reference evidence="3 4" key="1">
    <citation type="submission" date="2014-12" db="EMBL/GenBank/DDBJ databases">
        <title>Draft genome sequence of Cohnella kolymensis strain B-2846.</title>
        <authorList>
            <person name="Karlyshev A.V."/>
            <person name="Kudryashova E.B."/>
        </authorList>
    </citation>
    <scope>NUCLEOTIDE SEQUENCE [LARGE SCALE GENOMIC DNA]</scope>
    <source>
        <strain evidence="3 4">VKM B-2846</strain>
    </source>
</reference>
<dbReference type="InterPro" id="IPR023393">
    <property type="entry name" value="START-like_dom_sf"/>
</dbReference>
<dbReference type="EMBL" id="JXAL01000024">
    <property type="protein sequence ID" value="KIL35026.1"/>
    <property type="molecule type" value="Genomic_DNA"/>
</dbReference>
<dbReference type="CDD" id="cd08899">
    <property type="entry name" value="SRPBCC_CalC_Aha1-like_6"/>
    <property type="match status" value="1"/>
</dbReference>
<keyword evidence="4" id="KW-1185">Reference proteome</keyword>
<protein>
    <submittedName>
        <fullName evidence="3">Activator of Hsp90 ATPase 1 family protein</fullName>
    </submittedName>
</protein>
<dbReference type="Gene3D" id="3.30.530.20">
    <property type="match status" value="1"/>
</dbReference>
<name>A0ABR5A1U3_9BACL</name>
<evidence type="ECO:0000313" key="4">
    <source>
        <dbReference type="Proteomes" id="UP000054526"/>
    </source>
</evidence>
<sequence>MLAAITRSENGYTACFERHLEHSVEAVWSWLTDNAKLPKWFPELRVDDLSEGGTISFDMHDGTYKVLIIIELKINSVLEYTWAEDRVRFELYPEPEGCRLLLIEKIAKITNHTPKDLAGWHVCLDVVSALLNGRTLESRENEWKAWYEKYVELIENLPSTIN</sequence>